<dbReference type="Proteomes" id="UP001596461">
    <property type="component" value="Unassembled WGS sequence"/>
</dbReference>
<dbReference type="Pfam" id="PF19129">
    <property type="entry name" value="DUF5812"/>
    <property type="match status" value="1"/>
</dbReference>
<feature type="region of interest" description="Disordered" evidence="1">
    <location>
        <begin position="1"/>
        <end position="36"/>
    </location>
</feature>
<organism evidence="2 3">
    <name type="scientific">Halobaculum lipolyticum</name>
    <dbReference type="NCBI Taxonomy" id="3032001"/>
    <lineage>
        <taxon>Archaea</taxon>
        <taxon>Methanobacteriati</taxon>
        <taxon>Methanobacteriota</taxon>
        <taxon>Stenosarchaea group</taxon>
        <taxon>Halobacteria</taxon>
        <taxon>Halobacteriales</taxon>
        <taxon>Haloferacaceae</taxon>
        <taxon>Halobaculum</taxon>
    </lineage>
</organism>
<proteinExistence type="predicted"/>
<dbReference type="EMBL" id="JBHTAH010000005">
    <property type="protein sequence ID" value="MFC7069461.1"/>
    <property type="molecule type" value="Genomic_DNA"/>
</dbReference>
<accession>A0ABD5W8W6</accession>
<protein>
    <submittedName>
        <fullName evidence="2">DUF5812 family protein</fullName>
    </submittedName>
</protein>
<feature type="compositionally biased region" description="Low complexity" evidence="1">
    <location>
        <begin position="19"/>
        <end position="30"/>
    </location>
</feature>
<comment type="caution">
    <text evidence="2">The sequence shown here is derived from an EMBL/GenBank/DDBJ whole genome shotgun (WGS) entry which is preliminary data.</text>
</comment>
<evidence type="ECO:0000313" key="2">
    <source>
        <dbReference type="EMBL" id="MFC7069461.1"/>
    </source>
</evidence>
<reference evidence="2 3" key="1">
    <citation type="journal article" date="2019" name="Int. J. Syst. Evol. Microbiol.">
        <title>The Global Catalogue of Microorganisms (GCM) 10K type strain sequencing project: providing services to taxonomists for standard genome sequencing and annotation.</title>
        <authorList>
            <consortium name="The Broad Institute Genomics Platform"/>
            <consortium name="The Broad Institute Genome Sequencing Center for Infectious Disease"/>
            <person name="Wu L."/>
            <person name="Ma J."/>
        </authorList>
    </citation>
    <scope>NUCLEOTIDE SEQUENCE [LARGE SCALE GENOMIC DNA]</scope>
    <source>
        <strain evidence="2 3">DT31</strain>
    </source>
</reference>
<sequence>MTDRDPDDSQLDAVRDALADATGDTGPADPGDGEKDATFLVTHADDDSAVLRDVASGQVHALSSNPGVDEGEAVEGVVAPDPPMNVSWQLVEVHERRVIPVEESEEPPTQQSLDAAADQPVGDLTRTERAGTGELHVVTVPEADTADAVADVLADADTARARAARLGVNRVEVRSAPGVVVVRYMP</sequence>
<dbReference type="GeneID" id="81125213"/>
<keyword evidence="3" id="KW-1185">Reference proteome</keyword>
<dbReference type="RefSeq" id="WP_284030381.1">
    <property type="nucleotide sequence ID" value="NZ_CP126154.1"/>
</dbReference>
<evidence type="ECO:0000313" key="3">
    <source>
        <dbReference type="Proteomes" id="UP001596461"/>
    </source>
</evidence>
<dbReference type="AlphaFoldDB" id="A0ABD5W8W6"/>
<feature type="region of interest" description="Disordered" evidence="1">
    <location>
        <begin position="101"/>
        <end position="121"/>
    </location>
</feature>
<feature type="region of interest" description="Disordered" evidence="1">
    <location>
        <begin position="61"/>
        <end position="83"/>
    </location>
</feature>
<evidence type="ECO:0000256" key="1">
    <source>
        <dbReference type="SAM" id="MobiDB-lite"/>
    </source>
</evidence>
<dbReference type="InterPro" id="IPR043850">
    <property type="entry name" value="DUF5812"/>
</dbReference>
<gene>
    <name evidence="2" type="ORF">ACFQL9_07400</name>
</gene>
<feature type="compositionally biased region" description="Acidic residues" evidence="1">
    <location>
        <begin position="1"/>
        <end position="10"/>
    </location>
</feature>
<name>A0ABD5W8W6_9EURY</name>